<name>A0A9R1HBR8_WHEAT</name>
<protein>
    <submittedName>
        <fullName evidence="2">Uncharacterized protein</fullName>
    </submittedName>
</protein>
<organism evidence="2">
    <name type="scientific">Triticum aestivum</name>
    <name type="common">Wheat</name>
    <dbReference type="NCBI Taxonomy" id="4565"/>
    <lineage>
        <taxon>Eukaryota</taxon>
        <taxon>Viridiplantae</taxon>
        <taxon>Streptophyta</taxon>
        <taxon>Embryophyta</taxon>
        <taxon>Tracheophyta</taxon>
        <taxon>Spermatophyta</taxon>
        <taxon>Magnoliopsida</taxon>
        <taxon>Liliopsida</taxon>
        <taxon>Poales</taxon>
        <taxon>Poaceae</taxon>
        <taxon>BOP clade</taxon>
        <taxon>Pooideae</taxon>
        <taxon>Triticodae</taxon>
        <taxon>Triticeae</taxon>
        <taxon>Triticinae</taxon>
        <taxon>Triticum</taxon>
    </lineage>
</organism>
<accession>A0A9R1HBR8</accession>
<proteinExistence type="predicted"/>
<reference evidence="2" key="2">
    <citation type="submission" date="2020-03" db="EMBL/GenBank/DDBJ databases">
        <title>The second near-complete assembly of the hexaploid bread wheat (Triticum aestivum) genome.</title>
        <authorList>
            <person name="Zimin A.V."/>
            <person name="Puiu D."/>
            <person name="Shumante A."/>
            <person name="Alonge M."/>
            <person name="Salzberg S.L."/>
        </authorList>
    </citation>
    <scope>NUCLEOTIDE SEQUENCE</scope>
    <source>
        <tissue evidence="2">Leaf</tissue>
    </source>
</reference>
<evidence type="ECO:0000256" key="1">
    <source>
        <dbReference type="SAM" id="MobiDB-lite"/>
    </source>
</evidence>
<dbReference type="AlphaFoldDB" id="A0A9R1HBR8"/>
<dbReference type="EMBL" id="CM022224">
    <property type="protein sequence ID" value="KAF7063042.1"/>
    <property type="molecule type" value="Genomic_DNA"/>
</dbReference>
<comment type="caution">
    <text evidence="2">The sequence shown here is derived from an EMBL/GenBank/DDBJ whole genome shotgun (WGS) entry which is preliminary data.</text>
</comment>
<feature type="region of interest" description="Disordered" evidence="1">
    <location>
        <begin position="1"/>
        <end position="46"/>
    </location>
</feature>
<feature type="non-terminal residue" evidence="2">
    <location>
        <position position="1"/>
    </location>
</feature>
<evidence type="ECO:0000313" key="2">
    <source>
        <dbReference type="EMBL" id="KAF7063042.1"/>
    </source>
</evidence>
<feature type="non-terminal residue" evidence="2">
    <location>
        <position position="46"/>
    </location>
</feature>
<reference evidence="2" key="1">
    <citation type="journal article" date="2017" name="Gigascience">
        <title>The first near-complete assembly of the hexaploid bread wheat genome, Triticum aestivum.</title>
        <authorList>
            <person name="Zimin A.V."/>
            <person name="Puiu D."/>
            <person name="Hall R."/>
            <person name="Kingan S."/>
            <person name="Clavijo B.J."/>
            <person name="Salzberg S.L."/>
        </authorList>
    </citation>
    <scope>NUCLEOTIDE SEQUENCE</scope>
    <source>
        <tissue evidence="2">Leaf</tissue>
    </source>
</reference>
<sequence>RGLFAARRAARGVTRCRAPSSPSRPWTLGPAPAARSRALGAASPRS</sequence>
<dbReference type="Proteomes" id="UP000815260">
    <property type="component" value="Chromosome 5B"/>
</dbReference>
<gene>
    <name evidence="2" type="ORF">CFC21_069573</name>
</gene>
<feature type="compositionally biased region" description="Low complexity" evidence="1">
    <location>
        <begin position="28"/>
        <end position="46"/>
    </location>
</feature>